<evidence type="ECO:0000313" key="2">
    <source>
        <dbReference type="EMBL" id="KZT64588.1"/>
    </source>
</evidence>
<proteinExistence type="predicted"/>
<dbReference type="SUPFAM" id="SSF52283">
    <property type="entry name" value="Formate/glycerate dehydrogenase catalytic domain-like"/>
    <property type="match status" value="1"/>
</dbReference>
<feature type="domain" description="D-isomer specific 2-hydroxyacid dehydrogenase catalytic" evidence="1">
    <location>
        <begin position="22"/>
        <end position="54"/>
    </location>
</feature>
<dbReference type="AlphaFoldDB" id="A0A165LLU7"/>
<dbReference type="GO" id="GO:0051287">
    <property type="term" value="F:NAD binding"/>
    <property type="evidence" value="ECO:0007669"/>
    <property type="project" value="InterPro"/>
</dbReference>
<dbReference type="EMBL" id="KV429124">
    <property type="protein sequence ID" value="KZT64588.1"/>
    <property type="molecule type" value="Genomic_DNA"/>
</dbReference>
<dbReference type="Gene3D" id="3.40.50.720">
    <property type="entry name" value="NAD(P)-binding Rossmann-like Domain"/>
    <property type="match status" value="1"/>
</dbReference>
<reference evidence="2 3" key="1">
    <citation type="journal article" date="2016" name="Mol. Biol. Evol.">
        <title>Comparative Genomics of Early-Diverging Mushroom-Forming Fungi Provides Insights into the Origins of Lignocellulose Decay Capabilities.</title>
        <authorList>
            <person name="Nagy L.G."/>
            <person name="Riley R."/>
            <person name="Tritt A."/>
            <person name="Adam C."/>
            <person name="Daum C."/>
            <person name="Floudas D."/>
            <person name="Sun H."/>
            <person name="Yadav J.S."/>
            <person name="Pangilinan J."/>
            <person name="Larsson K.H."/>
            <person name="Matsuura K."/>
            <person name="Barry K."/>
            <person name="Labutti K."/>
            <person name="Kuo R."/>
            <person name="Ohm R.A."/>
            <person name="Bhattacharya S.S."/>
            <person name="Shirouzu T."/>
            <person name="Yoshinaga Y."/>
            <person name="Martin F.M."/>
            <person name="Grigoriev I.V."/>
            <person name="Hibbett D.S."/>
        </authorList>
    </citation>
    <scope>NUCLEOTIDE SEQUENCE [LARGE SCALE GENOMIC DNA]</scope>
    <source>
        <strain evidence="2 3">L-15889</strain>
    </source>
</reference>
<organism evidence="2 3">
    <name type="scientific">Daedalea quercina L-15889</name>
    <dbReference type="NCBI Taxonomy" id="1314783"/>
    <lineage>
        <taxon>Eukaryota</taxon>
        <taxon>Fungi</taxon>
        <taxon>Dikarya</taxon>
        <taxon>Basidiomycota</taxon>
        <taxon>Agaricomycotina</taxon>
        <taxon>Agaricomycetes</taxon>
        <taxon>Polyporales</taxon>
        <taxon>Fomitopsis</taxon>
    </lineage>
</organism>
<dbReference type="OrthoDB" id="9991913at2759"/>
<evidence type="ECO:0000259" key="1">
    <source>
        <dbReference type="Pfam" id="PF00389"/>
    </source>
</evidence>
<dbReference type="Proteomes" id="UP000076727">
    <property type="component" value="Unassembled WGS sequence"/>
</dbReference>
<dbReference type="Pfam" id="PF00389">
    <property type="entry name" value="2-Hacid_dh"/>
    <property type="match status" value="1"/>
</dbReference>
<evidence type="ECO:0000313" key="3">
    <source>
        <dbReference type="Proteomes" id="UP000076727"/>
    </source>
</evidence>
<keyword evidence="3" id="KW-1185">Reference proteome</keyword>
<protein>
    <recommendedName>
        <fullName evidence="1">D-isomer specific 2-hydroxyacid dehydrogenase catalytic domain-containing protein</fullName>
    </recommendedName>
</protein>
<gene>
    <name evidence="2" type="ORF">DAEQUDRAFT_732438</name>
</gene>
<name>A0A165LLU7_9APHY</name>
<dbReference type="InterPro" id="IPR006139">
    <property type="entry name" value="D-isomer_2_OHA_DH_cat_dom"/>
</dbReference>
<accession>A0A165LLU7</accession>
<dbReference type="GO" id="GO:0016616">
    <property type="term" value="F:oxidoreductase activity, acting on the CH-OH group of donors, NAD or NADP as acceptor"/>
    <property type="evidence" value="ECO:0007669"/>
    <property type="project" value="InterPro"/>
</dbReference>
<sequence>MCRAGRLLLDNDLSSRLPLTGKWIAHMGVGYDKIDVRACKERGICVSNTPGALDDDRDLPAGIRAVGALRSRAQSAGGELEGIASRRKPSVCGSRDYSTLSRCASSTTAGAGLRLREWCECLTGNLDEMLVQTDVLSVHV</sequence>
<dbReference type="STRING" id="1314783.A0A165LLU7"/>